<dbReference type="AlphaFoldDB" id="A0AAN8A5L5"/>
<name>A0AAN8A5L5_9PEZI</name>
<dbReference type="EMBL" id="JAVRQU010000001">
    <property type="protein sequence ID" value="KAK5708065.1"/>
    <property type="molecule type" value="Genomic_DNA"/>
</dbReference>
<dbReference type="SUPFAM" id="SSF81383">
    <property type="entry name" value="F-box domain"/>
    <property type="match status" value="1"/>
</dbReference>
<sequence>MAANQLLLLPELLEHILLDLTSMRDLLFAQKVCRMWKAVIDTSQGIQKALYFTAGDVADVIQDGPEAYREGTKLDCIFNPLLVDCGGYYHPKLVRKAAHISAGRMLITQPPRQASAEFDIKELFDTSATRRSYYESSRLVTIEAGKTFLALVQECEAAVKQVKSQGHKLCKDKRMQLA</sequence>
<evidence type="ECO:0000259" key="1">
    <source>
        <dbReference type="PROSITE" id="PS50181"/>
    </source>
</evidence>
<evidence type="ECO:0000313" key="2">
    <source>
        <dbReference type="EMBL" id="KAK5708065.1"/>
    </source>
</evidence>
<evidence type="ECO:0000313" key="3">
    <source>
        <dbReference type="Proteomes" id="UP001310594"/>
    </source>
</evidence>
<accession>A0AAN8A5L5</accession>
<dbReference type="Proteomes" id="UP001310594">
    <property type="component" value="Unassembled WGS sequence"/>
</dbReference>
<organism evidence="2 3">
    <name type="scientific">Elasticomyces elasticus</name>
    <dbReference type="NCBI Taxonomy" id="574655"/>
    <lineage>
        <taxon>Eukaryota</taxon>
        <taxon>Fungi</taxon>
        <taxon>Dikarya</taxon>
        <taxon>Ascomycota</taxon>
        <taxon>Pezizomycotina</taxon>
        <taxon>Dothideomycetes</taxon>
        <taxon>Dothideomycetidae</taxon>
        <taxon>Mycosphaerellales</taxon>
        <taxon>Teratosphaeriaceae</taxon>
        <taxon>Elasticomyces</taxon>
    </lineage>
</organism>
<feature type="domain" description="F-box" evidence="1">
    <location>
        <begin position="3"/>
        <end position="49"/>
    </location>
</feature>
<dbReference type="InterPro" id="IPR001810">
    <property type="entry name" value="F-box_dom"/>
</dbReference>
<proteinExistence type="predicted"/>
<dbReference type="InterPro" id="IPR036047">
    <property type="entry name" value="F-box-like_dom_sf"/>
</dbReference>
<reference evidence="2" key="1">
    <citation type="submission" date="2023-08" db="EMBL/GenBank/DDBJ databases">
        <title>Black Yeasts Isolated from many extreme environments.</title>
        <authorList>
            <person name="Coleine C."/>
            <person name="Stajich J.E."/>
            <person name="Selbmann L."/>
        </authorList>
    </citation>
    <scope>NUCLEOTIDE SEQUENCE</scope>
    <source>
        <strain evidence="2">CCFEE 5810</strain>
    </source>
</reference>
<gene>
    <name evidence="2" type="ORF">LTR97_000605</name>
</gene>
<dbReference type="PROSITE" id="PS50181">
    <property type="entry name" value="FBOX"/>
    <property type="match status" value="1"/>
</dbReference>
<protein>
    <recommendedName>
        <fullName evidence="1">F-box domain-containing protein</fullName>
    </recommendedName>
</protein>
<comment type="caution">
    <text evidence="2">The sequence shown here is derived from an EMBL/GenBank/DDBJ whole genome shotgun (WGS) entry which is preliminary data.</text>
</comment>